<dbReference type="PANTHER" id="PTHR11414:SF21">
    <property type="entry name" value="CYSTATIN 14A, TANDEM DUPLICATE 1-RELATED"/>
    <property type="match status" value="1"/>
</dbReference>
<organism evidence="7">
    <name type="scientific">Blastocystis hominis</name>
    <dbReference type="NCBI Taxonomy" id="12968"/>
    <lineage>
        <taxon>Eukaryota</taxon>
        <taxon>Sar</taxon>
        <taxon>Stramenopiles</taxon>
        <taxon>Bigyra</taxon>
        <taxon>Opalozoa</taxon>
        <taxon>Opalinata</taxon>
        <taxon>Blastocystidae</taxon>
        <taxon>Blastocystis</taxon>
    </lineage>
</organism>
<dbReference type="GO" id="GO:0004869">
    <property type="term" value="F:cysteine-type endopeptidase inhibitor activity"/>
    <property type="evidence" value="ECO:0007669"/>
    <property type="project" value="UniProtKB-KW"/>
</dbReference>
<name>D8LVD4_BLAHO</name>
<dbReference type="Pfam" id="PF00031">
    <property type="entry name" value="Cystatin"/>
    <property type="match status" value="1"/>
</dbReference>
<keyword evidence="8" id="KW-1185">Reference proteome</keyword>
<dbReference type="EMBL" id="FN668638">
    <property type="protein sequence ID" value="CBK19773.2"/>
    <property type="molecule type" value="Genomic_DNA"/>
</dbReference>
<dbReference type="GO" id="GO:0005829">
    <property type="term" value="C:cytosol"/>
    <property type="evidence" value="ECO:0007669"/>
    <property type="project" value="TreeGrafter"/>
</dbReference>
<sequence>MESGKPVMCGGSMPHAVDDRVVEITQKMKPLVEKKYETTFSTFKPVACLSQVVAGLNYFVKVETDKGTYHLRVYDRFGDLQLTDVKEATAEEDLIYFYHPLFNKQL</sequence>
<dbReference type="InterPro" id="IPR018073">
    <property type="entry name" value="Prot_inh_cystat_CS"/>
</dbReference>
<dbReference type="AlphaFoldDB" id="D8LVD4"/>
<evidence type="ECO:0000256" key="4">
    <source>
        <dbReference type="ARBA" id="ARBA00022690"/>
    </source>
</evidence>
<evidence type="ECO:0000313" key="7">
    <source>
        <dbReference type="EMBL" id="CBK19773.2"/>
    </source>
</evidence>
<dbReference type="PROSITE" id="PS00287">
    <property type="entry name" value="CYSTATIN"/>
    <property type="match status" value="1"/>
</dbReference>
<dbReference type="OrthoDB" id="30696at2759"/>
<dbReference type="PANTHER" id="PTHR11414">
    <property type="entry name" value="CYSTATIN FAMILY MEMBER"/>
    <property type="match status" value="1"/>
</dbReference>
<comment type="subcellular location">
    <subcellularLocation>
        <location evidence="1">Cytoplasm</location>
    </subcellularLocation>
</comment>
<reference evidence="7" key="1">
    <citation type="submission" date="2010-02" db="EMBL/GenBank/DDBJ databases">
        <title>Sequencing and annotation of the Blastocystis hominis genome.</title>
        <authorList>
            <person name="Wincker P."/>
        </authorList>
    </citation>
    <scope>NUCLEOTIDE SEQUENCE</scope>
    <source>
        <strain evidence="7">Singapore isolate B</strain>
    </source>
</reference>
<protein>
    <recommendedName>
        <fullName evidence="6">Cystatin domain-containing protein</fullName>
    </recommendedName>
</protein>
<dbReference type="InterPro" id="IPR046350">
    <property type="entry name" value="Cystatin_sf"/>
</dbReference>
<proteinExistence type="inferred from homology"/>
<dbReference type="Gene3D" id="3.10.450.10">
    <property type="match status" value="1"/>
</dbReference>
<keyword evidence="5" id="KW-0789">Thiol protease inhibitor</keyword>
<dbReference type="SUPFAM" id="SSF54403">
    <property type="entry name" value="Cystatin/monellin"/>
    <property type="match status" value="1"/>
</dbReference>
<dbReference type="InParanoid" id="D8LVD4"/>
<comment type="similarity">
    <text evidence="2">Belongs to the cystatin family.</text>
</comment>
<gene>
    <name evidence="7" type="ORF">GSBLH_T00000191001</name>
</gene>
<feature type="domain" description="Cystatin" evidence="6">
    <location>
        <begin position="18"/>
        <end position="75"/>
    </location>
</feature>
<keyword evidence="4" id="KW-0646">Protease inhibitor</keyword>
<dbReference type="Proteomes" id="UP000008312">
    <property type="component" value="Unassembled WGS sequence"/>
</dbReference>
<evidence type="ECO:0000256" key="5">
    <source>
        <dbReference type="ARBA" id="ARBA00022704"/>
    </source>
</evidence>
<keyword evidence="3" id="KW-0963">Cytoplasm</keyword>
<evidence type="ECO:0000256" key="3">
    <source>
        <dbReference type="ARBA" id="ARBA00022490"/>
    </source>
</evidence>
<dbReference type="InterPro" id="IPR001713">
    <property type="entry name" value="Prot_inh_stefin"/>
</dbReference>
<accession>D8LVD4</accession>
<evidence type="ECO:0000256" key="2">
    <source>
        <dbReference type="ARBA" id="ARBA00009403"/>
    </source>
</evidence>
<evidence type="ECO:0000259" key="6">
    <source>
        <dbReference type="Pfam" id="PF00031"/>
    </source>
</evidence>
<evidence type="ECO:0000313" key="8">
    <source>
        <dbReference type="Proteomes" id="UP000008312"/>
    </source>
</evidence>
<dbReference type="RefSeq" id="XP_012893821.1">
    <property type="nucleotide sequence ID" value="XM_013038367.1"/>
</dbReference>
<dbReference type="InterPro" id="IPR000010">
    <property type="entry name" value="Cystatin_dom"/>
</dbReference>
<evidence type="ECO:0000256" key="1">
    <source>
        <dbReference type="ARBA" id="ARBA00004496"/>
    </source>
</evidence>
<dbReference type="GeneID" id="24917509"/>